<reference evidence="1" key="1">
    <citation type="submission" date="2021-07" db="EMBL/GenBank/DDBJ databases">
        <title>Aureisphaera sp. CAU 1614 isolated from sea sediment.</title>
        <authorList>
            <person name="Kim W."/>
        </authorList>
    </citation>
    <scope>NUCLEOTIDE SEQUENCE</scope>
    <source>
        <strain evidence="1">CAU 1614</strain>
    </source>
</reference>
<dbReference type="EMBL" id="JAHWDP010000012">
    <property type="protein sequence ID" value="MBW2939139.1"/>
    <property type="molecule type" value="Genomic_DNA"/>
</dbReference>
<protein>
    <recommendedName>
        <fullName evidence="3">Ig-like domain-containing protein</fullName>
    </recommendedName>
</protein>
<organism evidence="1 2">
    <name type="scientific">Halomarinibacterium sedimenti</name>
    <dbReference type="NCBI Taxonomy" id="2857106"/>
    <lineage>
        <taxon>Bacteria</taxon>
        <taxon>Pseudomonadati</taxon>
        <taxon>Bacteroidota</taxon>
        <taxon>Flavobacteriia</taxon>
        <taxon>Flavobacteriales</taxon>
        <taxon>Flavobacteriaceae</taxon>
        <taxon>Halomarinibacterium</taxon>
    </lineage>
</organism>
<dbReference type="Proteomes" id="UP001138686">
    <property type="component" value="Unassembled WGS sequence"/>
</dbReference>
<sequence length="1365" mass="147303">SSCYSVVELLLEVRFSPVATEPSGPLRLCDDAVADGFTSFDLTVVAAEVLGSLDPLEFDLYYYEDELDAIAAGDVALTAPDFSQAIPDPTDYINTSNPQTIYILVVGNGNSVSPNNGASGCYDIVPLELIVDPLPPNLGPFEMYLCDDELNGSTPTDEISTFDLTSQDIVLTGGDPDLVVTWYATPGDEVADNPIADPTMYQNVMTPETVVARIESQYGCRTVVTMTITVLPNPSPNMSPEPLELCDNEDTTGDFDNGISSGFDLTQRDTEIIDGDPNVSVLYYETLAEAQAGLPGTELLSPYTNIVPGNQIVYARVTRDAPPAILPCYTVVELELIVIALPDAPTEEFIDPMFECDDDGDGQALFDLTQNDPYVLGVQDPNDYVLPITYYTSLADAQAPINAIAPADSFLSGGQTIWVRLESLITGCARISSFELEVGAFPSIGTGNDLYLCDDEIGGSTTTDGLSTFDLTQNTSVIDMGNPDLTVTYYATASDQANDIPIATPSAYQNVITPQQEIFVTVLSEESCPAYTSFFINVEANPSAPEPTPLVACDEDNDGFYDNFMLTDKDAEIANGEPVSVVYYGSLLDAQTADPGDQLLSPYTNIVPFSQIIYARVTNDVPPGVNACYTIVALELRVELLPSVPDASTFINPMFRCDDDGDGFAEFNLEANTAPALAGNDPTLYGVSYHESLSDAQAGINAIANPSTYVNIVTPEQDVWVRVEDLSTGCARVTEFTLRVDPLPLLGTGPFEMVECDDQENGSTFNDQISTFDLTLNDDAITQGNGSWSVFYYASLDDQNNNVPIVDPTAYQNTVNPQDIYVSVFTQADCESRTNVTLRVLPNPSPAEPTALRVCDGSGGAPDDEDYRDGISIFDLTLKDNEIRDGEPNINIFYYDTLDAAEAGVVGTELISPYINTVPNSQVVYARVTKDVPPGELPCYTIVPLELIVDPLPEDTFEIADVENCQVPFTGQAFIILNTKDAEILSFQDPNHTYEVTYYETLADAQGNINTIASDTPYPYNTVATTIYVGILNQETQCYVASMEDPDTEEVSLSFDLIVKEGATATEPIEAYIICDNRAPSDGYGDFTLIVDANNPTELDAQAAALAEEILNGQDPSQFILTYHGSEADAELGINPLPNIYTNIVNPQEIYARVTNTIDPEDERACYAVTPVILKVEQLPPFLLEESYRLCVDANGNPIEEESGAASPPLLDTGLDPQFYTFVWSFDGQILPNEIGPSLLALSGGSYSVLVTELSTGCQAEAVTTVVISSPPLVYSAEVTSGAFADEHTIVVSVESGSGQWIYQLDGGPYQDSDTFTGVDPGTHIITISDAHGCGSVTLEVGVVDYPQFMTPNGDGYHDTWNIIG</sequence>
<evidence type="ECO:0008006" key="3">
    <source>
        <dbReference type="Google" id="ProtNLM"/>
    </source>
</evidence>
<evidence type="ECO:0000313" key="1">
    <source>
        <dbReference type="EMBL" id="MBW2939139.1"/>
    </source>
</evidence>
<keyword evidence="2" id="KW-1185">Reference proteome</keyword>
<evidence type="ECO:0000313" key="2">
    <source>
        <dbReference type="Proteomes" id="UP001138686"/>
    </source>
</evidence>
<accession>A0A9X1JWH2</accession>
<name>A0A9X1JWH2_9FLAO</name>
<comment type="caution">
    <text evidence="1">The sequence shown here is derived from an EMBL/GenBank/DDBJ whole genome shotgun (WGS) entry which is preliminary data.</text>
</comment>
<feature type="non-terminal residue" evidence="1">
    <location>
        <position position="1365"/>
    </location>
</feature>
<proteinExistence type="predicted"/>
<gene>
    <name evidence="1" type="ORF">KXJ69_13595</name>
</gene>
<feature type="non-terminal residue" evidence="1">
    <location>
        <position position="1"/>
    </location>
</feature>